<feature type="transmembrane region" description="Helical" evidence="1">
    <location>
        <begin position="145"/>
        <end position="169"/>
    </location>
</feature>
<dbReference type="RefSeq" id="WP_268210735.1">
    <property type="nucleotide sequence ID" value="NZ_JANSKK010000003.1"/>
</dbReference>
<reference evidence="2" key="1">
    <citation type="journal article" date="2022" name="Int. J. Mol. Sci.">
        <title>Phenotypic and genotypic virulence characterisation of Staphylococcus pettenkoferi strains isolated from human bloodstream and diabetic foot infections.</title>
        <authorList>
            <person name="Magnan C."/>
        </authorList>
    </citation>
    <scope>NUCLEOTIDE SEQUENCE</scope>
    <source>
        <strain evidence="2">NSP020P</strain>
    </source>
</reference>
<evidence type="ECO:0008006" key="4">
    <source>
        <dbReference type="Google" id="ProtNLM"/>
    </source>
</evidence>
<dbReference type="InterPro" id="IPR038728">
    <property type="entry name" value="YkvI-like"/>
</dbReference>
<dbReference type="PANTHER" id="PTHR37814:SF1">
    <property type="entry name" value="MEMBRANE PROTEIN"/>
    <property type="match status" value="1"/>
</dbReference>
<dbReference type="Proteomes" id="UP001081438">
    <property type="component" value="Unassembled WGS sequence"/>
</dbReference>
<sequence length="366" mass="39880">MQKVSVSNVFKLSGAYIAYLIGSGFATGQEVMQFFASFGIYGIFAAIVSALLFCFLGSTLMIKGHDLQLEQPGHIFKYYCGNILGTIIEYFTILFLFSIVVITIAGTGAVVAQQFHLPNLVGILGMGFIAMITVILGLRKLVDIIGTVGPVIVVLTIGICLVVFLQNIGKIPSLNNMPHLAEQVRPTHSWWQSGALFFCYNILAGTIFFTQLGRQSTSKREAGLTAFVGASGLMLTVVFMILAMLAHAHHVFHLQVPVLYLGKTISPIVAVIFSVCILLGIYSTTAPMFWLVKNEFLKFIPKSFNYTLTVALGIIFILCGMLPFDKLVSTVYPFTGYVGALVVIAIFLRTLWNSVVPSRSSSSENG</sequence>
<feature type="transmembrane region" description="Helical" evidence="1">
    <location>
        <begin position="9"/>
        <end position="26"/>
    </location>
</feature>
<feature type="transmembrane region" description="Helical" evidence="1">
    <location>
        <begin position="117"/>
        <end position="138"/>
    </location>
</feature>
<name>A0A9Q4D8R4_9STAP</name>
<keyword evidence="1" id="KW-0472">Membrane</keyword>
<keyword evidence="1" id="KW-0812">Transmembrane</keyword>
<feature type="transmembrane region" description="Helical" evidence="1">
    <location>
        <begin position="38"/>
        <end position="62"/>
    </location>
</feature>
<dbReference type="PANTHER" id="PTHR37814">
    <property type="entry name" value="CONSERVED MEMBRANE PROTEIN"/>
    <property type="match status" value="1"/>
</dbReference>
<dbReference type="AlphaFoldDB" id="A0A9Q4D8R4"/>
<evidence type="ECO:0000256" key="1">
    <source>
        <dbReference type="SAM" id="Phobius"/>
    </source>
</evidence>
<feature type="transmembrane region" description="Helical" evidence="1">
    <location>
        <begin position="304"/>
        <end position="324"/>
    </location>
</feature>
<accession>A0A9Q4D8R4</accession>
<protein>
    <recommendedName>
        <fullName evidence="4">Branched-chain amino acid transport system II carrier protein</fullName>
    </recommendedName>
</protein>
<evidence type="ECO:0000313" key="2">
    <source>
        <dbReference type="EMBL" id="MCY1595715.1"/>
    </source>
</evidence>
<feature type="transmembrane region" description="Helical" evidence="1">
    <location>
        <begin position="83"/>
        <end position="105"/>
    </location>
</feature>
<feature type="transmembrane region" description="Helical" evidence="1">
    <location>
        <begin position="222"/>
        <end position="248"/>
    </location>
</feature>
<comment type="caution">
    <text evidence="2">The sequence shown here is derived from an EMBL/GenBank/DDBJ whole genome shotgun (WGS) entry which is preliminary data.</text>
</comment>
<feature type="transmembrane region" description="Helical" evidence="1">
    <location>
        <begin position="330"/>
        <end position="352"/>
    </location>
</feature>
<organism evidence="2 3">
    <name type="scientific">Staphylococcus pettenkoferi</name>
    <dbReference type="NCBI Taxonomy" id="170573"/>
    <lineage>
        <taxon>Bacteria</taxon>
        <taxon>Bacillati</taxon>
        <taxon>Bacillota</taxon>
        <taxon>Bacilli</taxon>
        <taxon>Bacillales</taxon>
        <taxon>Staphylococcaceae</taxon>
        <taxon>Staphylococcus</taxon>
    </lineage>
</organism>
<keyword evidence="1" id="KW-1133">Transmembrane helix</keyword>
<feature type="transmembrane region" description="Helical" evidence="1">
    <location>
        <begin position="268"/>
        <end position="292"/>
    </location>
</feature>
<evidence type="ECO:0000313" key="3">
    <source>
        <dbReference type="Proteomes" id="UP001081438"/>
    </source>
</evidence>
<gene>
    <name evidence="2" type="ORF">NW112_10740</name>
</gene>
<proteinExistence type="predicted"/>
<feature type="transmembrane region" description="Helical" evidence="1">
    <location>
        <begin position="189"/>
        <end position="210"/>
    </location>
</feature>
<dbReference type="EMBL" id="JANSKX010000039">
    <property type="protein sequence ID" value="MCY1595715.1"/>
    <property type="molecule type" value="Genomic_DNA"/>
</dbReference>